<dbReference type="OrthoDB" id="9024076at2"/>
<proteinExistence type="predicted"/>
<sequence>MAINTRSSEAEAARRFLEASRNVDQAFRAMRAVHDEADDSDLTLACGEAQSRLDFALDELARAQALFDSVARVQGRRRVRGGMDA</sequence>
<evidence type="ECO:0000313" key="1">
    <source>
        <dbReference type="EMBL" id="QBR02551.1"/>
    </source>
</evidence>
<name>A0A4P7D1G4_9BURK</name>
<dbReference type="RefSeq" id="WP_134758072.1">
    <property type="nucleotide sequence ID" value="NZ_CP038151.1"/>
</dbReference>
<dbReference type="EMBL" id="CP038151">
    <property type="protein sequence ID" value="QBR02551.1"/>
    <property type="molecule type" value="Genomic_DNA"/>
</dbReference>
<accession>A0A4P7D1G4</accession>
<protein>
    <submittedName>
        <fullName evidence="1">Uncharacterized protein</fullName>
    </submittedName>
</protein>
<gene>
    <name evidence="1" type="ORF">E1956_35575</name>
</gene>
<dbReference type="AlphaFoldDB" id="A0A4P7D1G4"/>
<keyword evidence="2" id="KW-1185">Reference proteome</keyword>
<dbReference type="Proteomes" id="UP000295727">
    <property type="component" value="Chromosome 4"/>
</dbReference>
<dbReference type="KEGG" id="ppai:E1956_35575"/>
<reference evidence="1 2" key="1">
    <citation type="submission" date="2019-03" db="EMBL/GenBank/DDBJ databases">
        <title>Paraburkholderia sp. 7MH5, isolated from subtropical forest soil.</title>
        <authorList>
            <person name="Gao Z.-H."/>
            <person name="Qiu L.-H."/>
        </authorList>
    </citation>
    <scope>NUCLEOTIDE SEQUENCE [LARGE SCALE GENOMIC DNA]</scope>
    <source>
        <strain evidence="1 2">7MH5</strain>
    </source>
</reference>
<organism evidence="1 2">
    <name type="scientific">Paraburkholderia pallida</name>
    <dbReference type="NCBI Taxonomy" id="2547399"/>
    <lineage>
        <taxon>Bacteria</taxon>
        <taxon>Pseudomonadati</taxon>
        <taxon>Pseudomonadota</taxon>
        <taxon>Betaproteobacteria</taxon>
        <taxon>Burkholderiales</taxon>
        <taxon>Burkholderiaceae</taxon>
        <taxon>Paraburkholderia</taxon>
    </lineage>
</organism>
<evidence type="ECO:0000313" key="2">
    <source>
        <dbReference type="Proteomes" id="UP000295727"/>
    </source>
</evidence>